<organism evidence="2">
    <name type="scientific">bioreactor metagenome</name>
    <dbReference type="NCBI Taxonomy" id="1076179"/>
    <lineage>
        <taxon>unclassified sequences</taxon>
        <taxon>metagenomes</taxon>
        <taxon>ecological metagenomes</taxon>
    </lineage>
</organism>
<feature type="transmembrane region" description="Helical" evidence="1">
    <location>
        <begin position="137"/>
        <end position="156"/>
    </location>
</feature>
<dbReference type="EMBL" id="VSSQ01000003">
    <property type="protein sequence ID" value="MPL56359.1"/>
    <property type="molecule type" value="Genomic_DNA"/>
</dbReference>
<evidence type="ECO:0000313" key="2">
    <source>
        <dbReference type="EMBL" id="MPL56359.1"/>
    </source>
</evidence>
<keyword evidence="1" id="KW-0812">Transmembrane</keyword>
<feature type="transmembrane region" description="Helical" evidence="1">
    <location>
        <begin position="168"/>
        <end position="184"/>
    </location>
</feature>
<feature type="transmembrane region" description="Helical" evidence="1">
    <location>
        <begin position="108"/>
        <end position="130"/>
    </location>
</feature>
<accession>A0A644SNW1</accession>
<evidence type="ECO:0000256" key="1">
    <source>
        <dbReference type="SAM" id="Phobius"/>
    </source>
</evidence>
<keyword evidence="1" id="KW-0472">Membrane</keyword>
<proteinExistence type="predicted"/>
<sequence length="191" mass="22167">MKNSIRLKSLVTITFLIFLMPFLRTCSDKNISSGIKVETEAVIVDSLQVEEKKVSNKIVEVENNENKNEIIAKQKMEYTENFYTLIYKSFGKTKLNEYDKSTLEDKTFYPLFGFLIIFFVSILNLMFTFLGKYKITFVLGIMNIVFLILATLGLVYSKIVENLNQIKIGYYLFALNLILIVIIAKKERNYS</sequence>
<comment type="caution">
    <text evidence="2">The sequence shown here is derived from an EMBL/GenBank/DDBJ whole genome shotgun (WGS) entry which is preliminary data.</text>
</comment>
<dbReference type="AlphaFoldDB" id="A0A644SNW1"/>
<name>A0A644SNW1_9ZZZZ</name>
<protein>
    <submittedName>
        <fullName evidence="2">Uncharacterized protein</fullName>
    </submittedName>
</protein>
<reference evidence="2" key="1">
    <citation type="submission" date="2019-08" db="EMBL/GenBank/DDBJ databases">
        <authorList>
            <person name="Kucharzyk K."/>
            <person name="Murdoch R.W."/>
            <person name="Higgins S."/>
            <person name="Loffler F."/>
        </authorList>
    </citation>
    <scope>NUCLEOTIDE SEQUENCE</scope>
</reference>
<keyword evidence="1" id="KW-1133">Transmembrane helix</keyword>
<gene>
    <name evidence="2" type="ORF">SDC9_01843</name>
</gene>